<reference evidence="1" key="1">
    <citation type="submission" date="2022-12" db="EMBL/GenBank/DDBJ databases">
        <title>Paracoccus sp. EF6 isolated from a lake water.</title>
        <authorList>
            <person name="Liu H."/>
        </authorList>
    </citation>
    <scope>NUCLEOTIDE SEQUENCE</scope>
    <source>
        <strain evidence="1">EF6</strain>
    </source>
</reference>
<proteinExistence type="predicted"/>
<gene>
    <name evidence="1" type="ORF">OU682_22295</name>
</gene>
<evidence type="ECO:0000313" key="1">
    <source>
        <dbReference type="EMBL" id="MCZ0964304.1"/>
    </source>
</evidence>
<name>A0ABT4JB44_9RHOB</name>
<dbReference type="RefSeq" id="WP_268944395.1">
    <property type="nucleotide sequence ID" value="NZ_JAPTYD010000085.1"/>
</dbReference>
<keyword evidence="2" id="KW-1185">Reference proteome</keyword>
<organism evidence="1 2">
    <name type="scientific">Paracoccus benzoatiresistens</name>
    <dbReference type="NCBI Taxonomy" id="2997341"/>
    <lineage>
        <taxon>Bacteria</taxon>
        <taxon>Pseudomonadati</taxon>
        <taxon>Pseudomonadota</taxon>
        <taxon>Alphaproteobacteria</taxon>
        <taxon>Rhodobacterales</taxon>
        <taxon>Paracoccaceae</taxon>
        <taxon>Paracoccus</taxon>
    </lineage>
</organism>
<comment type="caution">
    <text evidence="1">The sequence shown here is derived from an EMBL/GenBank/DDBJ whole genome shotgun (WGS) entry which is preliminary data.</text>
</comment>
<accession>A0ABT4JB44</accession>
<evidence type="ECO:0000313" key="2">
    <source>
        <dbReference type="Proteomes" id="UP001149822"/>
    </source>
</evidence>
<protein>
    <submittedName>
        <fullName evidence="1">Uncharacterized protein</fullName>
    </submittedName>
</protein>
<dbReference type="EMBL" id="JAPTYD010000085">
    <property type="protein sequence ID" value="MCZ0964304.1"/>
    <property type="molecule type" value="Genomic_DNA"/>
</dbReference>
<sequence length="100" mass="11254">MGEDENAPFDKDPISAWLDHAKRALRKTKADHLGRKLKTAGVMVEDLSRYPILEWTPFAGLGNFGLGYFLDPASDSSCPCCCRSYWVYDKQGSSGQDRHR</sequence>
<dbReference type="Proteomes" id="UP001149822">
    <property type="component" value="Unassembled WGS sequence"/>
</dbReference>